<dbReference type="RefSeq" id="WP_058483965.1">
    <property type="nucleotide sequence ID" value="NZ_CAAAII010000004.1"/>
</dbReference>
<keyword evidence="3" id="KW-1185">Reference proteome</keyword>
<evidence type="ECO:0000313" key="2">
    <source>
        <dbReference type="EMBL" id="KTD62201.1"/>
    </source>
</evidence>
<feature type="transmembrane region" description="Helical" evidence="1">
    <location>
        <begin position="114"/>
        <end position="131"/>
    </location>
</feature>
<sequence>MPHWLWGGIVIIAYALGSSIRTNILFVEPLLEGNKNTSYFIRVLEDLSRPVLGLAYVISIAFYLKLLSAFALRGFGVSSVVLENSLTTALLLFIGITGKLKGLSKLELLETYSVNIKLSIIVALIFGHIYFNFYSLFNGQWQLLVFPHEEMATTIQKLLGMLIIIQGFETSRYLGRDYSRDVRIQTMKNAQIISGVIYVVFITSTLTAFNHVHALGETTVIDVCRTIAPILPALIIIAAVMSQFSAAVADTIGSGGLLAEGMRDKITTKTSYLLITLIGVILTWLTNIYTIITFASKAFAIYYAMQLVLSTLVLLKQKSNGARYIKIILYLLLTILMVAVVLFGIPVKE</sequence>
<dbReference type="PATRIC" id="fig|452.5.peg.2258"/>
<feature type="transmembrane region" description="Helical" evidence="1">
    <location>
        <begin position="270"/>
        <end position="292"/>
    </location>
</feature>
<dbReference type="Gene3D" id="1.20.1740.10">
    <property type="entry name" value="Amino acid/polyamine transporter I"/>
    <property type="match status" value="1"/>
</dbReference>
<dbReference type="AlphaFoldDB" id="A0A0W0YZ87"/>
<dbReference type="OrthoDB" id="271600at2"/>
<evidence type="ECO:0000313" key="3">
    <source>
        <dbReference type="Proteomes" id="UP000054877"/>
    </source>
</evidence>
<organism evidence="2 3">
    <name type="scientific">Legionella spiritensis</name>
    <dbReference type="NCBI Taxonomy" id="452"/>
    <lineage>
        <taxon>Bacteria</taxon>
        <taxon>Pseudomonadati</taxon>
        <taxon>Pseudomonadota</taxon>
        <taxon>Gammaproteobacteria</taxon>
        <taxon>Legionellales</taxon>
        <taxon>Legionellaceae</taxon>
        <taxon>Legionella</taxon>
    </lineage>
</organism>
<name>A0A0W0YZ87_LEGSP</name>
<keyword evidence="1" id="KW-0472">Membrane</keyword>
<feature type="transmembrane region" description="Helical" evidence="1">
    <location>
        <begin position="229"/>
        <end position="249"/>
    </location>
</feature>
<accession>A0A0W0YZ87</accession>
<evidence type="ECO:0000256" key="1">
    <source>
        <dbReference type="SAM" id="Phobius"/>
    </source>
</evidence>
<feature type="transmembrane region" description="Helical" evidence="1">
    <location>
        <begin position="6"/>
        <end position="26"/>
    </location>
</feature>
<feature type="transmembrane region" description="Helical" evidence="1">
    <location>
        <begin position="298"/>
        <end position="315"/>
    </location>
</feature>
<comment type="caution">
    <text evidence="2">The sequence shown here is derived from an EMBL/GenBank/DDBJ whole genome shotgun (WGS) entry which is preliminary data.</text>
</comment>
<gene>
    <name evidence="2" type="ORF">Lspi_2051</name>
</gene>
<dbReference type="Proteomes" id="UP000054877">
    <property type="component" value="Unassembled WGS sequence"/>
</dbReference>
<feature type="transmembrane region" description="Helical" evidence="1">
    <location>
        <begin position="189"/>
        <end position="209"/>
    </location>
</feature>
<feature type="transmembrane region" description="Helical" evidence="1">
    <location>
        <begin position="70"/>
        <end position="94"/>
    </location>
</feature>
<dbReference type="STRING" id="452.Lspi_2051"/>
<protein>
    <submittedName>
        <fullName evidence="2">Uncharacterized protein</fullName>
    </submittedName>
</protein>
<keyword evidence="1" id="KW-1133">Transmembrane helix</keyword>
<dbReference type="EMBL" id="LNYX01000030">
    <property type="protein sequence ID" value="KTD62201.1"/>
    <property type="molecule type" value="Genomic_DNA"/>
</dbReference>
<proteinExistence type="predicted"/>
<feature type="transmembrane region" description="Helical" evidence="1">
    <location>
        <begin position="327"/>
        <end position="347"/>
    </location>
</feature>
<feature type="transmembrane region" description="Helical" evidence="1">
    <location>
        <begin position="47"/>
        <end position="64"/>
    </location>
</feature>
<reference evidence="2 3" key="1">
    <citation type="submission" date="2015-11" db="EMBL/GenBank/DDBJ databases">
        <title>Genomic analysis of 38 Legionella species identifies large and diverse effector repertoires.</title>
        <authorList>
            <person name="Burstein D."/>
            <person name="Amaro F."/>
            <person name="Zusman T."/>
            <person name="Lifshitz Z."/>
            <person name="Cohen O."/>
            <person name="Gilbert J.A."/>
            <person name="Pupko T."/>
            <person name="Shuman H.A."/>
            <person name="Segal G."/>
        </authorList>
    </citation>
    <scope>NUCLEOTIDE SEQUENCE [LARGE SCALE GENOMIC DNA]</scope>
    <source>
        <strain evidence="2 3">Mt.St.Helens-9</strain>
    </source>
</reference>
<keyword evidence="1" id="KW-0812">Transmembrane</keyword>